<keyword evidence="2" id="KW-1185">Reference proteome</keyword>
<dbReference type="Proteomes" id="UP001180020">
    <property type="component" value="Unassembled WGS sequence"/>
</dbReference>
<gene>
    <name evidence="1" type="ORF">QJS10_CPB13g01149</name>
</gene>
<dbReference type="EMBL" id="JAUJYO010000013">
    <property type="protein sequence ID" value="KAK1299949.1"/>
    <property type="molecule type" value="Genomic_DNA"/>
</dbReference>
<comment type="caution">
    <text evidence="1">The sequence shown here is derived from an EMBL/GenBank/DDBJ whole genome shotgun (WGS) entry which is preliminary data.</text>
</comment>
<dbReference type="GO" id="GO:0005737">
    <property type="term" value="C:cytoplasm"/>
    <property type="evidence" value="ECO:0007669"/>
    <property type="project" value="TreeGrafter"/>
</dbReference>
<accession>A0AAV9DGN9</accession>
<protein>
    <submittedName>
        <fullName evidence="1">Uncharacterized protein</fullName>
    </submittedName>
</protein>
<name>A0AAV9DGN9_ACOCL</name>
<dbReference type="GO" id="GO:0005886">
    <property type="term" value="C:plasma membrane"/>
    <property type="evidence" value="ECO:0007669"/>
    <property type="project" value="TreeGrafter"/>
</dbReference>
<reference evidence="1" key="1">
    <citation type="journal article" date="2023" name="Nat. Commun.">
        <title>Diploid and tetraploid genomes of Acorus and the evolution of monocots.</title>
        <authorList>
            <person name="Ma L."/>
            <person name="Liu K.W."/>
            <person name="Li Z."/>
            <person name="Hsiao Y.Y."/>
            <person name="Qi Y."/>
            <person name="Fu T."/>
            <person name="Tang G.D."/>
            <person name="Zhang D."/>
            <person name="Sun W.H."/>
            <person name="Liu D.K."/>
            <person name="Li Y."/>
            <person name="Chen G.Z."/>
            <person name="Liu X.D."/>
            <person name="Liao X.Y."/>
            <person name="Jiang Y.T."/>
            <person name="Yu X."/>
            <person name="Hao Y."/>
            <person name="Huang J."/>
            <person name="Zhao X.W."/>
            <person name="Ke S."/>
            <person name="Chen Y.Y."/>
            <person name="Wu W.L."/>
            <person name="Hsu J.L."/>
            <person name="Lin Y.F."/>
            <person name="Huang M.D."/>
            <person name="Li C.Y."/>
            <person name="Huang L."/>
            <person name="Wang Z.W."/>
            <person name="Zhao X."/>
            <person name="Zhong W.Y."/>
            <person name="Peng D.H."/>
            <person name="Ahmad S."/>
            <person name="Lan S."/>
            <person name="Zhang J.S."/>
            <person name="Tsai W.C."/>
            <person name="Van de Peer Y."/>
            <person name="Liu Z.J."/>
        </authorList>
    </citation>
    <scope>NUCLEOTIDE SEQUENCE</scope>
    <source>
        <strain evidence="1">CP</strain>
    </source>
</reference>
<dbReference type="AlphaFoldDB" id="A0AAV9DGN9"/>
<reference evidence="1" key="2">
    <citation type="submission" date="2023-06" db="EMBL/GenBank/DDBJ databases">
        <authorList>
            <person name="Ma L."/>
            <person name="Liu K.-W."/>
            <person name="Li Z."/>
            <person name="Hsiao Y.-Y."/>
            <person name="Qi Y."/>
            <person name="Fu T."/>
            <person name="Tang G."/>
            <person name="Zhang D."/>
            <person name="Sun W.-H."/>
            <person name="Liu D.-K."/>
            <person name="Li Y."/>
            <person name="Chen G.-Z."/>
            <person name="Liu X.-D."/>
            <person name="Liao X.-Y."/>
            <person name="Jiang Y.-T."/>
            <person name="Yu X."/>
            <person name="Hao Y."/>
            <person name="Huang J."/>
            <person name="Zhao X.-W."/>
            <person name="Ke S."/>
            <person name="Chen Y.-Y."/>
            <person name="Wu W.-L."/>
            <person name="Hsu J.-L."/>
            <person name="Lin Y.-F."/>
            <person name="Huang M.-D."/>
            <person name="Li C.-Y."/>
            <person name="Huang L."/>
            <person name="Wang Z.-W."/>
            <person name="Zhao X."/>
            <person name="Zhong W.-Y."/>
            <person name="Peng D.-H."/>
            <person name="Ahmad S."/>
            <person name="Lan S."/>
            <person name="Zhang J.-S."/>
            <person name="Tsai W.-C."/>
            <person name="Van De Peer Y."/>
            <person name="Liu Z.-J."/>
        </authorList>
    </citation>
    <scope>NUCLEOTIDE SEQUENCE</scope>
    <source>
        <strain evidence="1">CP</strain>
        <tissue evidence="1">Leaves</tissue>
    </source>
</reference>
<sequence>MQAETLAKKYEKYKQVGDVASKLTVEEATFCDVQVRADRIQSDLEELVKALNERCKRHGLSVKPMAVIELPFGAGEGWLVLTSRLLWGGYFLVAAPIMTCQTSHL</sequence>
<dbReference type="GO" id="GO:0006897">
    <property type="term" value="P:endocytosis"/>
    <property type="evidence" value="ECO:0007669"/>
    <property type="project" value="TreeGrafter"/>
</dbReference>
<evidence type="ECO:0000313" key="1">
    <source>
        <dbReference type="EMBL" id="KAK1299949.1"/>
    </source>
</evidence>
<evidence type="ECO:0000313" key="2">
    <source>
        <dbReference type="Proteomes" id="UP001180020"/>
    </source>
</evidence>
<dbReference type="PANTHER" id="PTHR11216:SF137">
    <property type="entry name" value="CALCIUM-BINDING EF HAND FAMILY PROTEIN"/>
    <property type="match status" value="1"/>
</dbReference>
<dbReference type="GO" id="GO:0016197">
    <property type="term" value="P:endosomal transport"/>
    <property type="evidence" value="ECO:0007669"/>
    <property type="project" value="TreeGrafter"/>
</dbReference>
<proteinExistence type="predicted"/>
<dbReference type="PANTHER" id="PTHR11216">
    <property type="entry name" value="EH DOMAIN"/>
    <property type="match status" value="1"/>
</dbReference>
<organism evidence="1 2">
    <name type="scientific">Acorus calamus</name>
    <name type="common">Sweet flag</name>
    <dbReference type="NCBI Taxonomy" id="4465"/>
    <lineage>
        <taxon>Eukaryota</taxon>
        <taxon>Viridiplantae</taxon>
        <taxon>Streptophyta</taxon>
        <taxon>Embryophyta</taxon>
        <taxon>Tracheophyta</taxon>
        <taxon>Spermatophyta</taxon>
        <taxon>Magnoliopsida</taxon>
        <taxon>Liliopsida</taxon>
        <taxon>Acoraceae</taxon>
        <taxon>Acorus</taxon>
    </lineage>
</organism>